<evidence type="ECO:0000313" key="1">
    <source>
        <dbReference type="EMBL" id="AFG37057.1"/>
    </source>
</evidence>
<dbReference type="HOGENOM" id="CLU_438493_0_0_12"/>
<dbReference type="SUPFAM" id="SSF53795">
    <property type="entry name" value="PEP carboxykinase-like"/>
    <property type="match status" value="1"/>
</dbReference>
<sequence>MDNKLLSKFVLAEDVRKTLESVASIIIPQNREQMLDLTFRGEKESFEVGYEVPGKGFYVEATVDKCKNGASVNYTEAYMRRRDPAAMVIADDLPTDKAKYTDRFGETFDNTRAQALEWLAGQDELIVLPFMAGDADGDYPSMLVAPANAGFFVTGLADLQGFIPKDELPDNFEPVGALFLVPPFRHTHFEGKQVVVHNRTPKVHELFCFNLYPGPSAKKGVYSILIHEGEKENWVTLHSSAVRLVTPYDNEFVILHEGASGGGKSELTQAIHREEDGRILVARDTIHKENIYLEMLDTCELHPVTDDMALADMKSAPNGKLVVQDAEEGWFLRVDHHTEYGTEPSLERLCTHPPEPLIFLNIDGRPGATALLWEHTMDEPGKPCPNPRVIMPRKHVPNVVTGKVEVDVRSFGVRTPPTTREKPNYGIIGMLHILPPALAWLWRLVAPRGHANPSIITTKGLTSEGVGSYWPFATGKMITQANLLLELALNTPNTRYVLMPNQYIGAFHVGFKPEWIGREYIARRGSVKFRPEQLIPSRCPLLGYSLPSLKVNGQEMPHGLLQVEEQPDVGIEGYDKGARILHDFFLQELAKFDSPDLHPLGKKIIELVKQEAPASKYDELMPSNA</sequence>
<dbReference type="Pfam" id="PF16260">
    <property type="entry name" value="DUF4914"/>
    <property type="match status" value="1"/>
</dbReference>
<proteinExistence type="predicted"/>
<reference evidence="2" key="1">
    <citation type="journal article" date="2013" name="Stand. Genomic Sci.">
        <title>Complete genome sequence of the halophilic bacterium Spirochaeta africana type strain (Z-7692(T)) from the alkaline Lake Magadi in the East African Rift.</title>
        <authorList>
            <person name="Liolos K."/>
            <person name="Abt B."/>
            <person name="Scheuner C."/>
            <person name="Teshima H."/>
            <person name="Held B."/>
            <person name="Lapidus A."/>
            <person name="Nolan M."/>
            <person name="Lucas S."/>
            <person name="Deshpande S."/>
            <person name="Cheng J.F."/>
            <person name="Tapia R."/>
            <person name="Goodwin L.A."/>
            <person name="Pitluck S."/>
            <person name="Pagani I."/>
            <person name="Ivanova N."/>
            <person name="Mavromatis K."/>
            <person name="Mikhailova N."/>
            <person name="Huntemann M."/>
            <person name="Pati A."/>
            <person name="Chen A."/>
            <person name="Palaniappan K."/>
            <person name="Land M."/>
            <person name="Rohde M."/>
            <person name="Tindall B.J."/>
            <person name="Detter J.C."/>
            <person name="Goker M."/>
            <person name="Bristow J."/>
            <person name="Eisen J.A."/>
            <person name="Markowitz V."/>
            <person name="Hugenholtz P."/>
            <person name="Woyke T."/>
            <person name="Klenk H.P."/>
            <person name="Kyrpides N.C."/>
        </authorList>
    </citation>
    <scope>NUCLEOTIDE SEQUENCE</scope>
    <source>
        <strain evidence="2">ATCC 700263 / DSM 8902 / Z-7692</strain>
    </source>
</reference>
<dbReference type="InterPro" id="IPR032583">
    <property type="entry name" value="DUF4914"/>
</dbReference>
<name>H9UHR4_SPIAZ</name>
<keyword evidence="2" id="KW-1185">Reference proteome</keyword>
<evidence type="ECO:0008006" key="3">
    <source>
        <dbReference type="Google" id="ProtNLM"/>
    </source>
</evidence>
<dbReference type="STRING" id="889378.Spiaf_0968"/>
<dbReference type="eggNOG" id="ENOG502Z85H">
    <property type="taxonomic scope" value="Bacteria"/>
</dbReference>
<dbReference type="RefSeq" id="WP_014455052.1">
    <property type="nucleotide sequence ID" value="NC_017098.1"/>
</dbReference>
<dbReference type="KEGG" id="sfc:Spiaf_0968"/>
<accession>H9UHR4</accession>
<dbReference type="AlphaFoldDB" id="H9UHR4"/>
<protein>
    <recommendedName>
        <fullName evidence="3">DUF4914 domain-containing protein</fullName>
    </recommendedName>
</protein>
<evidence type="ECO:0000313" key="2">
    <source>
        <dbReference type="Proteomes" id="UP000007383"/>
    </source>
</evidence>
<organism evidence="1 2">
    <name type="scientific">Spirochaeta africana (strain ATCC 700263 / DSM 8902 / Z-7692)</name>
    <dbReference type="NCBI Taxonomy" id="889378"/>
    <lineage>
        <taxon>Bacteria</taxon>
        <taxon>Pseudomonadati</taxon>
        <taxon>Spirochaetota</taxon>
        <taxon>Spirochaetia</taxon>
        <taxon>Spirochaetales</taxon>
        <taxon>Spirochaetaceae</taxon>
        <taxon>Spirochaeta</taxon>
    </lineage>
</organism>
<dbReference type="EMBL" id="CP003282">
    <property type="protein sequence ID" value="AFG37057.1"/>
    <property type="molecule type" value="Genomic_DNA"/>
</dbReference>
<dbReference type="OrthoDB" id="9763944at2"/>
<dbReference type="PATRIC" id="fig|889378.3.peg.972"/>
<gene>
    <name evidence="1" type="ordered locus">Spiaf_0968</name>
</gene>
<dbReference type="Proteomes" id="UP000007383">
    <property type="component" value="Chromosome"/>
</dbReference>